<feature type="compositionally biased region" description="Basic and acidic residues" evidence="5">
    <location>
        <begin position="11"/>
        <end position="29"/>
    </location>
</feature>
<evidence type="ECO:0000256" key="5">
    <source>
        <dbReference type="SAM" id="MobiDB-lite"/>
    </source>
</evidence>
<feature type="domain" description="CRC" evidence="6">
    <location>
        <begin position="109"/>
        <end position="215"/>
    </location>
</feature>
<dbReference type="AlphaFoldDB" id="A0ABC8JTU1"/>
<evidence type="ECO:0000313" key="7">
    <source>
        <dbReference type="EMBL" id="CAH8340689.1"/>
    </source>
</evidence>
<feature type="compositionally biased region" description="Low complexity" evidence="5">
    <location>
        <begin position="43"/>
        <end position="54"/>
    </location>
</feature>
<evidence type="ECO:0000256" key="4">
    <source>
        <dbReference type="ARBA" id="ARBA00023242"/>
    </source>
</evidence>
<dbReference type="Proteomes" id="UP001642260">
    <property type="component" value="Unassembled WGS sequence"/>
</dbReference>
<keyword evidence="8" id="KW-1185">Reference proteome</keyword>
<dbReference type="EMBL" id="CAKOAT010144044">
    <property type="protein sequence ID" value="CAH8340689.1"/>
    <property type="molecule type" value="Genomic_DNA"/>
</dbReference>
<dbReference type="GO" id="GO:0005634">
    <property type="term" value="C:nucleus"/>
    <property type="evidence" value="ECO:0007669"/>
    <property type="project" value="UniProtKB-SubCell"/>
</dbReference>
<dbReference type="PROSITE" id="PS51634">
    <property type="entry name" value="CRC"/>
    <property type="match status" value="1"/>
</dbReference>
<feature type="region of interest" description="Disordered" evidence="5">
    <location>
        <begin position="1"/>
        <end position="54"/>
    </location>
</feature>
<accession>A0ABC8JTU1</accession>
<evidence type="ECO:0000256" key="2">
    <source>
        <dbReference type="ARBA" id="ARBA00007267"/>
    </source>
</evidence>
<feature type="compositionally biased region" description="Basic and acidic residues" evidence="5">
    <location>
        <begin position="523"/>
        <end position="533"/>
    </location>
</feature>
<feature type="region of interest" description="Disordered" evidence="5">
    <location>
        <begin position="491"/>
        <end position="533"/>
    </location>
</feature>
<name>A0ABC8JTU1_ERUVS</name>
<dbReference type="Pfam" id="PF03638">
    <property type="entry name" value="TCR"/>
    <property type="match status" value="2"/>
</dbReference>
<reference evidence="7 8" key="1">
    <citation type="submission" date="2022-03" db="EMBL/GenBank/DDBJ databases">
        <authorList>
            <person name="Macdonald S."/>
            <person name="Ahmed S."/>
            <person name="Newling K."/>
        </authorList>
    </citation>
    <scope>NUCLEOTIDE SEQUENCE [LARGE SCALE GENOMIC DNA]</scope>
</reference>
<comment type="subcellular location">
    <subcellularLocation>
        <location evidence="1">Nucleus</location>
    </subcellularLocation>
</comment>
<evidence type="ECO:0000256" key="3">
    <source>
        <dbReference type="ARBA" id="ARBA00022473"/>
    </source>
</evidence>
<dbReference type="InterPro" id="IPR033467">
    <property type="entry name" value="Tesmin/TSO1-like_CXC"/>
</dbReference>
<feature type="region of interest" description="Disordered" evidence="5">
    <location>
        <begin position="83"/>
        <end position="106"/>
    </location>
</feature>
<evidence type="ECO:0000313" key="8">
    <source>
        <dbReference type="Proteomes" id="UP001642260"/>
    </source>
</evidence>
<comment type="similarity">
    <text evidence="2">Belongs to the lin-54 family.</text>
</comment>
<dbReference type="InterPro" id="IPR028307">
    <property type="entry name" value="Lin-54_fam"/>
</dbReference>
<comment type="caution">
    <text evidence="7">The sequence shown here is derived from an EMBL/GenBank/DDBJ whole genome shotgun (WGS) entry which is preliminary data.</text>
</comment>
<dbReference type="InterPro" id="IPR005172">
    <property type="entry name" value="CRC"/>
</dbReference>
<dbReference type="PANTHER" id="PTHR12446:SF34">
    <property type="entry name" value="PROTEIN LIN-54 HOMOLOG"/>
    <property type="match status" value="1"/>
</dbReference>
<feature type="compositionally biased region" description="Polar residues" evidence="5">
    <location>
        <begin position="495"/>
        <end position="518"/>
    </location>
</feature>
<keyword evidence="3" id="KW-0217">Developmental protein</keyword>
<dbReference type="PANTHER" id="PTHR12446">
    <property type="entry name" value="TESMIN/TSO1-RELATED"/>
    <property type="match status" value="1"/>
</dbReference>
<dbReference type="SMART" id="SM01114">
    <property type="entry name" value="CXC"/>
    <property type="match status" value="2"/>
</dbReference>
<evidence type="ECO:0000259" key="6">
    <source>
        <dbReference type="PROSITE" id="PS51634"/>
    </source>
</evidence>
<evidence type="ECO:0000256" key="1">
    <source>
        <dbReference type="ARBA" id="ARBA00004123"/>
    </source>
</evidence>
<feature type="region of interest" description="Disordered" evidence="5">
    <location>
        <begin position="365"/>
        <end position="385"/>
    </location>
</feature>
<proteinExistence type="inferred from homology"/>
<keyword evidence="4" id="KW-0539">Nucleus</keyword>
<sequence length="533" mass="58055">MGEGGGGVDFPPEKDGVSDEFGSERKPAQKLDFTGGSDEHSLSKPAPTVVTPSVTSPVTITSRLHPVELPVVTSQSQILNAPIRLPKEQESPKSRAGLVVESRDGTPQKKKHCNCKHSRCLKLYCECFASGTYCDGCNCLNCFNNIDNEPARRDAVEATLDRNPNAFRPKIASSPHNKGCHCKKSGCLKKYCECFQANILCSENCKCLDCKNFDGSEERQVLFHGEHANNMAYFQQAANAAITGAVGSSGFAPSPAAKRRKGQDISFNQVTKDSYMHRLGQFQQVSNGRTSGPTVSRAGGNNSSVAPSKFVYRSLLAEIIQPQDVKMLCSVLVAVAGESAKTLTDKRNETEKRVEDQIETSIASYNSQGNKDDSDVEMVATDGSKGKPLSPATLALMCDEQDTIFMVAAAEPNGSMDPGDCRTNSQEESVIFEEQERVVLTKFRDCLTRLISYAEFRESKCSSLARRHIQSPSTAPTVTVKTENEIQQIPPVVNGASQPTLNKPQLFQPTTITNTTSSHHPHKPPDLTEKKDL</sequence>
<protein>
    <recommendedName>
        <fullName evidence="6">CRC domain-containing protein</fullName>
    </recommendedName>
</protein>
<gene>
    <name evidence="7" type="ORF">ERUC_LOCUS15460</name>
</gene>
<organism evidence="7 8">
    <name type="scientific">Eruca vesicaria subsp. sativa</name>
    <name type="common">Garden rocket</name>
    <name type="synonym">Eruca sativa</name>
    <dbReference type="NCBI Taxonomy" id="29727"/>
    <lineage>
        <taxon>Eukaryota</taxon>
        <taxon>Viridiplantae</taxon>
        <taxon>Streptophyta</taxon>
        <taxon>Embryophyta</taxon>
        <taxon>Tracheophyta</taxon>
        <taxon>Spermatophyta</taxon>
        <taxon>Magnoliopsida</taxon>
        <taxon>eudicotyledons</taxon>
        <taxon>Gunneridae</taxon>
        <taxon>Pentapetalae</taxon>
        <taxon>rosids</taxon>
        <taxon>malvids</taxon>
        <taxon>Brassicales</taxon>
        <taxon>Brassicaceae</taxon>
        <taxon>Brassiceae</taxon>
        <taxon>Eruca</taxon>
    </lineage>
</organism>